<evidence type="ECO:0000256" key="6">
    <source>
        <dbReference type="ARBA" id="ARBA00023014"/>
    </source>
</evidence>
<keyword evidence="3" id="KW-0949">S-adenosyl-L-methionine</keyword>
<reference evidence="9" key="1">
    <citation type="submission" date="2017-09" db="EMBL/GenBank/DDBJ databases">
        <title>Depth-based differentiation of microbial function through sediment-hosted aquifers and enrichment of novel symbionts in the deep terrestrial subsurface.</title>
        <authorList>
            <person name="Probst A.J."/>
            <person name="Ladd B."/>
            <person name="Jarett J.K."/>
            <person name="Geller-Mcgrath D.E."/>
            <person name="Sieber C.M.K."/>
            <person name="Emerson J.B."/>
            <person name="Anantharaman K."/>
            <person name="Thomas B.C."/>
            <person name="Malmstrom R."/>
            <person name="Stieglmeier M."/>
            <person name="Klingl A."/>
            <person name="Woyke T."/>
            <person name="Ryan C.M."/>
            <person name="Banfield J.F."/>
        </authorList>
    </citation>
    <scope>NUCLEOTIDE SEQUENCE [LARGE SCALE GENOMIC DNA]</scope>
</reference>
<dbReference type="EMBL" id="PFMY01000066">
    <property type="protein sequence ID" value="PIZ27659.1"/>
    <property type="molecule type" value="Genomic_DNA"/>
</dbReference>
<dbReference type="GO" id="GO:0051539">
    <property type="term" value="F:4 iron, 4 sulfur cluster binding"/>
    <property type="evidence" value="ECO:0007669"/>
    <property type="project" value="UniProtKB-KW"/>
</dbReference>
<dbReference type="PANTHER" id="PTHR30352">
    <property type="entry name" value="PYRUVATE FORMATE-LYASE-ACTIVATING ENZYME"/>
    <property type="match status" value="1"/>
</dbReference>
<dbReference type="AlphaFoldDB" id="A0A2M7SWV4"/>
<evidence type="ECO:0000256" key="3">
    <source>
        <dbReference type="ARBA" id="ARBA00022691"/>
    </source>
</evidence>
<dbReference type="PANTHER" id="PTHR30352:SF5">
    <property type="entry name" value="PYRUVATE FORMATE-LYASE 1-ACTIVATING ENZYME"/>
    <property type="match status" value="1"/>
</dbReference>
<dbReference type="Proteomes" id="UP000231332">
    <property type="component" value="Unassembled WGS sequence"/>
</dbReference>
<dbReference type="InterPro" id="IPR034457">
    <property type="entry name" value="Organic_radical-activating"/>
</dbReference>
<accession>A0A2M7SWV4</accession>
<dbReference type="InterPro" id="IPR013785">
    <property type="entry name" value="Aldolase_TIM"/>
</dbReference>
<evidence type="ECO:0000259" key="7">
    <source>
        <dbReference type="Pfam" id="PF04055"/>
    </source>
</evidence>
<organism evidence="8 9">
    <name type="scientific">Candidatus Berkelbacteria bacterium CG_4_10_14_0_8_um_filter_42_34</name>
    <dbReference type="NCBI Taxonomy" id="1974502"/>
    <lineage>
        <taxon>Bacteria</taxon>
        <taxon>Candidatus Berkelbacteria</taxon>
    </lineage>
</organism>
<comment type="caution">
    <text evidence="8">The sequence shown here is derived from an EMBL/GenBank/DDBJ whole genome shotgun (WGS) entry which is preliminary data.</text>
</comment>
<dbReference type="Pfam" id="PF04055">
    <property type="entry name" value="Radical_SAM"/>
    <property type="match status" value="1"/>
</dbReference>
<evidence type="ECO:0000256" key="1">
    <source>
        <dbReference type="ARBA" id="ARBA00001966"/>
    </source>
</evidence>
<name>A0A2M7SWV4_9BACT</name>
<evidence type="ECO:0000313" key="8">
    <source>
        <dbReference type="EMBL" id="PIZ27659.1"/>
    </source>
</evidence>
<evidence type="ECO:0000256" key="2">
    <source>
        <dbReference type="ARBA" id="ARBA00022485"/>
    </source>
</evidence>
<evidence type="ECO:0000256" key="5">
    <source>
        <dbReference type="ARBA" id="ARBA00023004"/>
    </source>
</evidence>
<keyword evidence="5" id="KW-0408">Iron</keyword>
<feature type="non-terminal residue" evidence="8">
    <location>
        <position position="151"/>
    </location>
</feature>
<protein>
    <submittedName>
        <fullName evidence="8">Radical SAM protein</fullName>
    </submittedName>
</protein>
<comment type="cofactor">
    <cofactor evidence="1">
        <name>[4Fe-4S] cluster</name>
        <dbReference type="ChEBI" id="CHEBI:49883"/>
    </cofactor>
</comment>
<feature type="domain" description="Radical SAM core" evidence="7">
    <location>
        <begin position="74"/>
        <end position="147"/>
    </location>
</feature>
<dbReference type="GO" id="GO:0046872">
    <property type="term" value="F:metal ion binding"/>
    <property type="evidence" value="ECO:0007669"/>
    <property type="project" value="UniProtKB-KW"/>
</dbReference>
<keyword evidence="6" id="KW-0411">Iron-sulfur</keyword>
<sequence length="151" mass="17106">MLYKKLKDKSVRCLACAHYCQIAPDGFGICGTRQNQNGKLVSRVYGHVAAIHVDPIEKKPLYHFMPGSEILSIGTLGCNFRCPWCQNWDISQATKQRNKPKNWGQKISPEEIVELAKKYKTPAVAYTYNEPAIFIEFAHDTAKLAHRIGLK</sequence>
<keyword evidence="2" id="KW-0004">4Fe-4S</keyword>
<dbReference type="InterPro" id="IPR007197">
    <property type="entry name" value="rSAM"/>
</dbReference>
<dbReference type="Gene3D" id="3.20.20.70">
    <property type="entry name" value="Aldolase class I"/>
    <property type="match status" value="1"/>
</dbReference>
<proteinExistence type="predicted"/>
<evidence type="ECO:0000313" key="9">
    <source>
        <dbReference type="Proteomes" id="UP000231332"/>
    </source>
</evidence>
<dbReference type="SUPFAM" id="SSF102114">
    <property type="entry name" value="Radical SAM enzymes"/>
    <property type="match status" value="1"/>
</dbReference>
<keyword evidence="4" id="KW-0479">Metal-binding</keyword>
<dbReference type="InterPro" id="IPR058240">
    <property type="entry name" value="rSAM_sf"/>
</dbReference>
<dbReference type="SFLD" id="SFLDS00029">
    <property type="entry name" value="Radical_SAM"/>
    <property type="match status" value="1"/>
</dbReference>
<dbReference type="GO" id="GO:0003824">
    <property type="term" value="F:catalytic activity"/>
    <property type="evidence" value="ECO:0007669"/>
    <property type="project" value="InterPro"/>
</dbReference>
<evidence type="ECO:0000256" key="4">
    <source>
        <dbReference type="ARBA" id="ARBA00022723"/>
    </source>
</evidence>
<gene>
    <name evidence="8" type="ORF">COY45_01305</name>
</gene>